<keyword evidence="2" id="KW-1185">Reference proteome</keyword>
<dbReference type="PATRIC" id="fig|1173022.3.peg.2399"/>
<accession>K9W106</accession>
<dbReference type="CDD" id="cd21472">
    <property type="entry name" value="CylC-like"/>
    <property type="match status" value="1"/>
</dbReference>
<dbReference type="STRING" id="1173022.Cri9333_2218"/>
<sequence length="414" mass="48318">MGFSLTKLHKYMLNEPKTNTLLENQKVYRKLQINYTRNQQQDHTQLLDQAATSFKYEDCKNEYWNPEEFSLLYGTPLWEQSSSSQRLILNQLYWVAYYSQIISAEIATIFFNQTSAAGLYAQEDFRLVCDMLDLESIQERAHISAFKNISTQVETALFGKRIFTYPMRSPFTETMVFADTNALKRWWKKIQLQFFGLISSDNAFLACQYFTVRGVRTLNGKLVQHKLSNYYQKHPDQDNAPIPAKISYYHFMDESFHFNSSTILSHEVVKCLKPPTAFENLVANLGIKGCQKDHYNFSVAINGIFWYDPALYSAIYQVLRSPIFSMTDSEAKDMMRKCFTEESEGLHRSYATQMEAIESYKVYLEKVDYAWKSNKEMSLMSANSIPKYLETQNKAFTSFDQGNLEDKLTTDKHR</sequence>
<organism evidence="1 2">
    <name type="scientific">Crinalium epipsammum PCC 9333</name>
    <dbReference type="NCBI Taxonomy" id="1173022"/>
    <lineage>
        <taxon>Bacteria</taxon>
        <taxon>Bacillati</taxon>
        <taxon>Cyanobacteriota</taxon>
        <taxon>Cyanophyceae</taxon>
        <taxon>Gomontiellales</taxon>
        <taxon>Gomontiellaceae</taxon>
        <taxon>Crinalium</taxon>
    </lineage>
</organism>
<gene>
    <name evidence="1" type="ORF">Cri9333_2218</name>
</gene>
<proteinExistence type="predicted"/>
<dbReference type="KEGG" id="cep:Cri9333_2218"/>
<dbReference type="EMBL" id="CP003620">
    <property type="protein sequence ID" value="AFZ13090.1"/>
    <property type="molecule type" value="Genomic_DNA"/>
</dbReference>
<reference evidence="1 2" key="1">
    <citation type="submission" date="2012-06" db="EMBL/GenBank/DDBJ databases">
        <title>Finished chromosome of genome of Crinalium epipsammum PCC 9333.</title>
        <authorList>
            <consortium name="US DOE Joint Genome Institute"/>
            <person name="Gugger M."/>
            <person name="Coursin T."/>
            <person name="Rippka R."/>
            <person name="Tandeau De Marsac N."/>
            <person name="Huntemann M."/>
            <person name="Wei C.-L."/>
            <person name="Han J."/>
            <person name="Detter J.C."/>
            <person name="Han C."/>
            <person name="Tapia R."/>
            <person name="Davenport K."/>
            <person name="Daligault H."/>
            <person name="Erkkila T."/>
            <person name="Gu W."/>
            <person name="Munk A.C.C."/>
            <person name="Teshima H."/>
            <person name="Xu Y."/>
            <person name="Chain P."/>
            <person name="Chen A."/>
            <person name="Krypides N."/>
            <person name="Mavromatis K."/>
            <person name="Markowitz V."/>
            <person name="Szeto E."/>
            <person name="Ivanova N."/>
            <person name="Mikhailova N."/>
            <person name="Ovchinnikova G."/>
            <person name="Pagani I."/>
            <person name="Pati A."/>
            <person name="Goodwin L."/>
            <person name="Peters L."/>
            <person name="Pitluck S."/>
            <person name="Woyke T."/>
            <person name="Kerfeld C."/>
        </authorList>
    </citation>
    <scope>NUCLEOTIDE SEQUENCE [LARGE SCALE GENOMIC DNA]</scope>
    <source>
        <strain evidence="1 2">PCC 9333</strain>
    </source>
</reference>
<dbReference type="HOGENOM" id="CLU_632829_0_0_3"/>
<protein>
    <recommendedName>
        <fullName evidence="3">p-aminobenzoate N-oxygenase AurF</fullName>
    </recommendedName>
</protein>
<evidence type="ECO:0008006" key="3">
    <source>
        <dbReference type="Google" id="ProtNLM"/>
    </source>
</evidence>
<dbReference type="Proteomes" id="UP000010472">
    <property type="component" value="Chromosome"/>
</dbReference>
<evidence type="ECO:0000313" key="2">
    <source>
        <dbReference type="Proteomes" id="UP000010472"/>
    </source>
</evidence>
<dbReference type="eggNOG" id="ENOG502Z8S0">
    <property type="taxonomic scope" value="Bacteria"/>
</dbReference>
<name>K9W106_9CYAN</name>
<dbReference type="AlphaFoldDB" id="K9W106"/>
<evidence type="ECO:0000313" key="1">
    <source>
        <dbReference type="EMBL" id="AFZ13090.1"/>
    </source>
</evidence>
<dbReference type="InterPro" id="IPR049717">
    <property type="entry name" value="CylC-like"/>
</dbReference>